<gene>
    <name evidence="1" type="ORF">PMEA_00014692</name>
</gene>
<dbReference type="AlphaFoldDB" id="A0AAU9X0V1"/>
<evidence type="ECO:0000313" key="1">
    <source>
        <dbReference type="EMBL" id="CAH3132372.1"/>
    </source>
</evidence>
<reference evidence="1 2" key="1">
    <citation type="submission" date="2022-05" db="EMBL/GenBank/DDBJ databases">
        <authorList>
            <consortium name="Genoscope - CEA"/>
            <person name="William W."/>
        </authorList>
    </citation>
    <scope>NUCLEOTIDE SEQUENCE [LARGE SCALE GENOMIC DNA]</scope>
</reference>
<dbReference type="PANTHER" id="PTHR33845:SF1">
    <property type="entry name" value="C2H2-TYPE DOMAIN-CONTAINING PROTEIN"/>
    <property type="match status" value="1"/>
</dbReference>
<proteinExistence type="predicted"/>
<evidence type="ECO:0008006" key="3">
    <source>
        <dbReference type="Google" id="ProtNLM"/>
    </source>
</evidence>
<comment type="caution">
    <text evidence="1">The sequence shown here is derived from an EMBL/GenBank/DDBJ whole genome shotgun (WGS) entry which is preliminary data.</text>
</comment>
<dbReference type="EMBL" id="CALNXJ010000026">
    <property type="protein sequence ID" value="CAH3132372.1"/>
    <property type="molecule type" value="Genomic_DNA"/>
</dbReference>
<evidence type="ECO:0000313" key="2">
    <source>
        <dbReference type="Proteomes" id="UP001159428"/>
    </source>
</evidence>
<dbReference type="PANTHER" id="PTHR33845">
    <property type="entry name" value="C2H2-TYPE DOMAIN-CONTAINING PROTEIN"/>
    <property type="match status" value="1"/>
</dbReference>
<dbReference type="Proteomes" id="UP001159428">
    <property type="component" value="Unassembled WGS sequence"/>
</dbReference>
<sequence>MAQKTQRRRTQRYHIRKARQVVIAALEEIAPGNAEILLSKLVISNVVALTENEVDLTLVDALAECYKSASHWSTRRQILSIIADKVIYRTLQSWIPGLTRHRYNVARQHAHMYEGGAEVETRSVPRMYVSASQLDHFLDFITSEHIVQELPFGDRTLKLSSEKKIIVLNVVRKVIPERVIQQYNLFCTETGFAPMGRSTLHNILDVCSASVRNSLQGLDYFTAQGTQAFDDLESVVDKLGEDCGMGSSWVKEKKEQLKEGKRYLKSDYKVHISTSSSVPDHCRAYALSCPDDTDYLKICHHNHNHTCDRCSRLTSVVAEIERAVQEVGGTTDTKGDLAFVTLQSKQYINSWKSHLLRSTNQNESRLDVIDKLDETSVLLVLDWAMKYLPKKFRESQTDRFEGCIKSYQCHSSLQKHLECGRHKYILEYETLYDRAVLGYASRLEKGPGAVPELRDTESTPSSSVASVEMGWALKQSRSRNIRFTDEQKFLIVYRYWHW</sequence>
<keyword evidence="2" id="KW-1185">Reference proteome</keyword>
<accession>A0AAU9X0V1</accession>
<organism evidence="1 2">
    <name type="scientific">Pocillopora meandrina</name>
    <dbReference type="NCBI Taxonomy" id="46732"/>
    <lineage>
        <taxon>Eukaryota</taxon>
        <taxon>Metazoa</taxon>
        <taxon>Cnidaria</taxon>
        <taxon>Anthozoa</taxon>
        <taxon>Hexacorallia</taxon>
        <taxon>Scleractinia</taxon>
        <taxon>Astrocoeniina</taxon>
        <taxon>Pocilloporidae</taxon>
        <taxon>Pocillopora</taxon>
    </lineage>
</organism>
<name>A0AAU9X0V1_9CNID</name>
<protein>
    <recommendedName>
        <fullName evidence="3">C2H2-type domain-containing protein</fullName>
    </recommendedName>
</protein>